<dbReference type="Pfam" id="PF17667">
    <property type="entry name" value="Pkinase_fungal"/>
    <property type="match status" value="1"/>
</dbReference>
<sequence>MSDRACSSDDIDPNLRYDLQHYAKLVPVDQFVEFILNVSPEKIGDWSSHLTLEKLLDQSTSIMDNLRDYCEAPMDTDRYAPWSTMVNTIISLAPTIIPDLPAFPHRLEFPDVVVLHESFRLSHPQNERNEVPTADICWQDIWACVEFKMESDAPLKEIFQTLEERYEDGHVVEDASSDTLSEIAHPIGNSSTNSLKRKADDSPGGPSDAKRPKPDSQETGLSTEGVRQSDSEKMANYALELLSCTSGTRTHSLQLYVDGHRLKLWYYDAGGIIHSEWMYWMHDLPKFASIIIAFAQLNMGPWGIGDIPNLKPPPISTPSNPTSPTSPLPKSLSGYTLVMSREAKNGSPQQVKVTLQNEVFIQNRLVGRRTIVYDIKTEPKISEKPLVLKMSMQASSRVPENEFLQDARSSGMDHLPEVHLWSTKESEWHLSQGVWGKLFPLQEANKEPADATKEPEDVSEQYEDRCQRLIVFTKYKPVEGILCAQNLHYIMMQLINCLHNLRYKANIVHRDISLGNLMYERLDDKTIRLILNDFDLAAKVKDNGDPLFKHASKHRTGTLPFMAHELVSEVNTHSVTHYLRHDYESVFFVALWVVTYPGRGFEEPTQEEIKEGQLGGAKRLALLNKWEEGSLDKIFGVKSGIISQQAHFGEHIPTPKMASYGSWLFDFWEVLNDAYRTTSGCRTQTRDGKVFPAPAPSAQRTKRASEFRNVEQNAYT</sequence>
<gene>
    <name evidence="3" type="ORF">NLI96_g3836</name>
</gene>
<evidence type="ECO:0000313" key="4">
    <source>
        <dbReference type="Proteomes" id="UP001212997"/>
    </source>
</evidence>
<dbReference type="GO" id="GO:0004672">
    <property type="term" value="F:protein kinase activity"/>
    <property type="evidence" value="ECO:0007669"/>
    <property type="project" value="InterPro"/>
</dbReference>
<feature type="compositionally biased region" description="Low complexity" evidence="1">
    <location>
        <begin position="317"/>
        <end position="330"/>
    </location>
</feature>
<proteinExistence type="predicted"/>
<protein>
    <recommendedName>
        <fullName evidence="2">Protein kinase domain-containing protein</fullName>
    </recommendedName>
</protein>
<dbReference type="PANTHER" id="PTHR38248:SF2">
    <property type="entry name" value="FUNK1 11"/>
    <property type="match status" value="1"/>
</dbReference>
<accession>A0AAD5VAX9</accession>
<feature type="region of interest" description="Disordered" evidence="1">
    <location>
        <begin position="310"/>
        <end position="330"/>
    </location>
</feature>
<dbReference type="PANTHER" id="PTHR38248">
    <property type="entry name" value="FUNK1 6"/>
    <property type="match status" value="1"/>
</dbReference>
<dbReference type="InterPro" id="IPR000719">
    <property type="entry name" value="Prot_kinase_dom"/>
</dbReference>
<organism evidence="3 4">
    <name type="scientific">Meripilus lineatus</name>
    <dbReference type="NCBI Taxonomy" id="2056292"/>
    <lineage>
        <taxon>Eukaryota</taxon>
        <taxon>Fungi</taxon>
        <taxon>Dikarya</taxon>
        <taxon>Basidiomycota</taxon>
        <taxon>Agaricomycotina</taxon>
        <taxon>Agaricomycetes</taxon>
        <taxon>Polyporales</taxon>
        <taxon>Meripilaceae</taxon>
        <taxon>Meripilus</taxon>
    </lineage>
</organism>
<dbReference type="Gene3D" id="1.10.510.10">
    <property type="entry name" value="Transferase(Phosphotransferase) domain 1"/>
    <property type="match status" value="1"/>
</dbReference>
<feature type="region of interest" description="Disordered" evidence="1">
    <location>
        <begin position="173"/>
        <end position="230"/>
    </location>
</feature>
<evidence type="ECO:0000259" key="2">
    <source>
        <dbReference type="PROSITE" id="PS50011"/>
    </source>
</evidence>
<evidence type="ECO:0000313" key="3">
    <source>
        <dbReference type="EMBL" id="KAJ3487009.1"/>
    </source>
</evidence>
<dbReference type="InterPro" id="IPR011009">
    <property type="entry name" value="Kinase-like_dom_sf"/>
</dbReference>
<dbReference type="InterPro" id="IPR040976">
    <property type="entry name" value="Pkinase_fungal"/>
</dbReference>
<reference evidence="3" key="1">
    <citation type="submission" date="2022-07" db="EMBL/GenBank/DDBJ databases">
        <title>Genome Sequence of Physisporinus lineatus.</title>
        <authorList>
            <person name="Buettner E."/>
        </authorList>
    </citation>
    <scope>NUCLEOTIDE SEQUENCE</scope>
    <source>
        <strain evidence="3">VT162</strain>
    </source>
</reference>
<dbReference type="Proteomes" id="UP001212997">
    <property type="component" value="Unassembled WGS sequence"/>
</dbReference>
<feature type="compositionally biased region" description="Polar residues" evidence="1">
    <location>
        <begin position="217"/>
        <end position="226"/>
    </location>
</feature>
<feature type="domain" description="Protein kinase" evidence="2">
    <location>
        <begin position="337"/>
        <end position="716"/>
    </location>
</feature>
<dbReference type="EMBL" id="JANAWD010000104">
    <property type="protein sequence ID" value="KAJ3487009.1"/>
    <property type="molecule type" value="Genomic_DNA"/>
</dbReference>
<dbReference type="AlphaFoldDB" id="A0AAD5VAX9"/>
<dbReference type="PROSITE" id="PS50011">
    <property type="entry name" value="PROTEIN_KINASE_DOM"/>
    <property type="match status" value="1"/>
</dbReference>
<dbReference type="GO" id="GO:0005524">
    <property type="term" value="F:ATP binding"/>
    <property type="evidence" value="ECO:0007669"/>
    <property type="project" value="InterPro"/>
</dbReference>
<name>A0AAD5VAX9_9APHY</name>
<comment type="caution">
    <text evidence="3">The sequence shown here is derived from an EMBL/GenBank/DDBJ whole genome shotgun (WGS) entry which is preliminary data.</text>
</comment>
<feature type="region of interest" description="Disordered" evidence="1">
    <location>
        <begin position="682"/>
        <end position="716"/>
    </location>
</feature>
<dbReference type="SUPFAM" id="SSF56112">
    <property type="entry name" value="Protein kinase-like (PK-like)"/>
    <property type="match status" value="1"/>
</dbReference>
<keyword evidence="4" id="KW-1185">Reference proteome</keyword>
<evidence type="ECO:0000256" key="1">
    <source>
        <dbReference type="SAM" id="MobiDB-lite"/>
    </source>
</evidence>